<organism evidence="1 2">
    <name type="scientific">Hymenobacter negativus</name>
    <dbReference type="NCBI Taxonomy" id="2795026"/>
    <lineage>
        <taxon>Bacteria</taxon>
        <taxon>Pseudomonadati</taxon>
        <taxon>Bacteroidota</taxon>
        <taxon>Cytophagia</taxon>
        <taxon>Cytophagales</taxon>
        <taxon>Hymenobacteraceae</taxon>
        <taxon>Hymenobacter</taxon>
    </lineage>
</organism>
<evidence type="ECO:0008006" key="3">
    <source>
        <dbReference type="Google" id="ProtNLM"/>
    </source>
</evidence>
<evidence type="ECO:0000313" key="1">
    <source>
        <dbReference type="EMBL" id="MBO2009809.1"/>
    </source>
</evidence>
<keyword evidence="2" id="KW-1185">Reference proteome</keyword>
<evidence type="ECO:0000313" key="2">
    <source>
        <dbReference type="Proteomes" id="UP000664369"/>
    </source>
</evidence>
<proteinExistence type="predicted"/>
<dbReference type="RefSeq" id="WP_208175420.1">
    <property type="nucleotide sequence ID" value="NZ_JAGETZ010000004.1"/>
</dbReference>
<dbReference type="EMBL" id="JAGETZ010000004">
    <property type="protein sequence ID" value="MBO2009809.1"/>
    <property type="molecule type" value="Genomic_DNA"/>
</dbReference>
<dbReference type="Proteomes" id="UP000664369">
    <property type="component" value="Unassembled WGS sequence"/>
</dbReference>
<reference evidence="1 2" key="1">
    <citation type="submission" date="2021-03" db="EMBL/GenBank/DDBJ databases">
        <authorList>
            <person name="Kim M.K."/>
        </authorList>
    </citation>
    <scope>NUCLEOTIDE SEQUENCE [LARGE SCALE GENOMIC DNA]</scope>
    <source>
        <strain evidence="1 2">BT442</strain>
    </source>
</reference>
<name>A0ABS3QEY9_9BACT</name>
<protein>
    <recommendedName>
        <fullName evidence="3">CopG family transcriptional regulator</fullName>
    </recommendedName>
</protein>
<comment type="caution">
    <text evidence="1">The sequence shown here is derived from an EMBL/GenBank/DDBJ whole genome shotgun (WGS) entry which is preliminary data.</text>
</comment>
<gene>
    <name evidence="1" type="ORF">J4E00_12170</name>
</gene>
<accession>A0ABS3QEY9</accession>
<sequence length="66" mass="7640">MTKAQILETVNQLPENFELEDLFERLLLIKRIEEGVRQSDNGETLTEAEARSYLSRWLTDTGVTAR</sequence>